<dbReference type="PANTHER" id="PTHR47163:SF3">
    <property type="entry name" value="PROTEIN CBG18017"/>
    <property type="match status" value="1"/>
</dbReference>
<dbReference type="InterPro" id="IPR053164">
    <property type="entry name" value="IS1016-like_transposase"/>
</dbReference>
<dbReference type="Pfam" id="PF12762">
    <property type="entry name" value="DDE_Tnp_IS1595"/>
    <property type="match status" value="1"/>
</dbReference>
<reference evidence="3" key="1">
    <citation type="submission" date="2019-09" db="UniProtKB">
        <authorList>
            <consortium name="WormBaseParasite"/>
        </authorList>
    </citation>
    <scope>IDENTIFICATION</scope>
</reference>
<organism evidence="2 3">
    <name type="scientific">Heligmosomoides polygyrus</name>
    <name type="common">Parasitic roundworm</name>
    <dbReference type="NCBI Taxonomy" id="6339"/>
    <lineage>
        <taxon>Eukaryota</taxon>
        <taxon>Metazoa</taxon>
        <taxon>Ecdysozoa</taxon>
        <taxon>Nematoda</taxon>
        <taxon>Chromadorea</taxon>
        <taxon>Rhabditida</taxon>
        <taxon>Rhabditina</taxon>
        <taxon>Rhabditomorpha</taxon>
        <taxon>Strongyloidea</taxon>
        <taxon>Heligmosomidae</taxon>
        <taxon>Heligmosomoides</taxon>
    </lineage>
</organism>
<accession>A0A8L8KFD2</accession>
<evidence type="ECO:0000259" key="1">
    <source>
        <dbReference type="SMART" id="SM01126"/>
    </source>
</evidence>
<dbReference type="AlphaFoldDB" id="A0A8L8KFD2"/>
<protein>
    <submittedName>
        <fullName evidence="3">DDE_Tnp_IS1595 domain-containing protein</fullName>
    </submittedName>
</protein>
<dbReference type="SMART" id="SM01126">
    <property type="entry name" value="DDE_Tnp_IS1595"/>
    <property type="match status" value="1"/>
</dbReference>
<keyword evidence="2" id="KW-1185">Reference proteome</keyword>
<name>A0A8L8KFD2_HELPZ</name>
<evidence type="ECO:0000313" key="2">
    <source>
        <dbReference type="Proteomes" id="UP000050761"/>
    </source>
</evidence>
<dbReference type="InterPro" id="IPR024445">
    <property type="entry name" value="Tnp_ISXO2-like"/>
</dbReference>
<sequence length="297" mass="34129">MNQCFIWYAETLVPWKLGYFQLKAYLADAVFFPTQKVAVLSQASFAHLVGYRRDTEVLPNDIVSDAWFRDILVEPFLDSEAMQPHKIGGPNTILQLNETYVVKRKYNRGRLVRASSLAGGIIQDMKEIFVEITSKRDPATLDDIVKRHVLRGTIIHTYNWKGYGNINNLCFVHKAVNHSLNFVESNTGVHTQAIGVWSHIKHAIKKERPQGSFDDGFLEAVRKWRNNKELKLYMLWLAITSRYPLLEYAHLPSPFLLICAHFYILRYIKELAVVRPSVRSPFVHLSIRPPGHPSGLS</sequence>
<feature type="domain" description="ISXO2-like transposase" evidence="1">
    <location>
        <begin position="86"/>
        <end position="208"/>
    </location>
</feature>
<dbReference type="PANTHER" id="PTHR47163">
    <property type="entry name" value="DDE_TNP_IS1595 DOMAIN-CONTAINING PROTEIN"/>
    <property type="match status" value="1"/>
</dbReference>
<evidence type="ECO:0000313" key="3">
    <source>
        <dbReference type="WBParaSite" id="HPBE_0001553701-mRNA-1"/>
    </source>
</evidence>
<dbReference type="Proteomes" id="UP000050761">
    <property type="component" value="Unassembled WGS sequence"/>
</dbReference>
<proteinExistence type="predicted"/>
<dbReference type="WBParaSite" id="HPBE_0001553701-mRNA-1">
    <property type="protein sequence ID" value="HPBE_0001553701-mRNA-1"/>
    <property type="gene ID" value="HPBE_0001553701"/>
</dbReference>